<protein>
    <submittedName>
        <fullName evidence="2">Uncharacterized protein</fullName>
    </submittedName>
</protein>
<name>A0A5C3LK42_9AGAR</name>
<keyword evidence="3" id="KW-1185">Reference proteome</keyword>
<evidence type="ECO:0000256" key="1">
    <source>
        <dbReference type="SAM" id="MobiDB-lite"/>
    </source>
</evidence>
<organism evidence="2 3">
    <name type="scientific">Crucibulum laeve</name>
    <dbReference type="NCBI Taxonomy" id="68775"/>
    <lineage>
        <taxon>Eukaryota</taxon>
        <taxon>Fungi</taxon>
        <taxon>Dikarya</taxon>
        <taxon>Basidiomycota</taxon>
        <taxon>Agaricomycotina</taxon>
        <taxon>Agaricomycetes</taxon>
        <taxon>Agaricomycetidae</taxon>
        <taxon>Agaricales</taxon>
        <taxon>Agaricineae</taxon>
        <taxon>Nidulariaceae</taxon>
        <taxon>Crucibulum</taxon>
    </lineage>
</organism>
<proteinExistence type="predicted"/>
<feature type="compositionally biased region" description="Polar residues" evidence="1">
    <location>
        <begin position="49"/>
        <end position="61"/>
    </location>
</feature>
<dbReference type="EMBL" id="ML213658">
    <property type="protein sequence ID" value="TFK32992.1"/>
    <property type="molecule type" value="Genomic_DNA"/>
</dbReference>
<dbReference type="STRING" id="68775.A0A5C3LK42"/>
<reference evidence="2 3" key="1">
    <citation type="journal article" date="2019" name="Nat. Ecol. Evol.">
        <title>Megaphylogeny resolves global patterns of mushroom evolution.</title>
        <authorList>
            <person name="Varga T."/>
            <person name="Krizsan K."/>
            <person name="Foldi C."/>
            <person name="Dima B."/>
            <person name="Sanchez-Garcia M."/>
            <person name="Sanchez-Ramirez S."/>
            <person name="Szollosi G.J."/>
            <person name="Szarkandi J.G."/>
            <person name="Papp V."/>
            <person name="Albert L."/>
            <person name="Andreopoulos W."/>
            <person name="Angelini C."/>
            <person name="Antonin V."/>
            <person name="Barry K.W."/>
            <person name="Bougher N.L."/>
            <person name="Buchanan P."/>
            <person name="Buyck B."/>
            <person name="Bense V."/>
            <person name="Catcheside P."/>
            <person name="Chovatia M."/>
            <person name="Cooper J."/>
            <person name="Damon W."/>
            <person name="Desjardin D."/>
            <person name="Finy P."/>
            <person name="Geml J."/>
            <person name="Haridas S."/>
            <person name="Hughes K."/>
            <person name="Justo A."/>
            <person name="Karasinski D."/>
            <person name="Kautmanova I."/>
            <person name="Kiss B."/>
            <person name="Kocsube S."/>
            <person name="Kotiranta H."/>
            <person name="LaButti K.M."/>
            <person name="Lechner B.E."/>
            <person name="Liimatainen K."/>
            <person name="Lipzen A."/>
            <person name="Lukacs Z."/>
            <person name="Mihaltcheva S."/>
            <person name="Morgado L.N."/>
            <person name="Niskanen T."/>
            <person name="Noordeloos M.E."/>
            <person name="Ohm R.A."/>
            <person name="Ortiz-Santana B."/>
            <person name="Ovrebo C."/>
            <person name="Racz N."/>
            <person name="Riley R."/>
            <person name="Savchenko A."/>
            <person name="Shiryaev A."/>
            <person name="Soop K."/>
            <person name="Spirin V."/>
            <person name="Szebenyi C."/>
            <person name="Tomsovsky M."/>
            <person name="Tulloss R.E."/>
            <person name="Uehling J."/>
            <person name="Grigoriev I.V."/>
            <person name="Vagvolgyi C."/>
            <person name="Papp T."/>
            <person name="Martin F.M."/>
            <person name="Miettinen O."/>
            <person name="Hibbett D.S."/>
            <person name="Nagy L.G."/>
        </authorList>
    </citation>
    <scope>NUCLEOTIDE SEQUENCE [LARGE SCALE GENOMIC DNA]</scope>
    <source>
        <strain evidence="2 3">CBS 166.37</strain>
    </source>
</reference>
<feature type="region of interest" description="Disordered" evidence="1">
    <location>
        <begin position="1"/>
        <end position="36"/>
    </location>
</feature>
<feature type="compositionally biased region" description="Polar residues" evidence="1">
    <location>
        <begin position="1"/>
        <end position="13"/>
    </location>
</feature>
<accession>A0A5C3LK42</accession>
<dbReference type="OrthoDB" id="3124786at2759"/>
<dbReference type="Proteomes" id="UP000308652">
    <property type="component" value="Unassembled WGS sequence"/>
</dbReference>
<dbReference type="AlphaFoldDB" id="A0A5C3LK42"/>
<feature type="region of interest" description="Disordered" evidence="1">
    <location>
        <begin position="49"/>
        <end position="83"/>
    </location>
</feature>
<gene>
    <name evidence="2" type="ORF">BDQ12DRAFT_452231</name>
</gene>
<evidence type="ECO:0000313" key="2">
    <source>
        <dbReference type="EMBL" id="TFK32992.1"/>
    </source>
</evidence>
<evidence type="ECO:0000313" key="3">
    <source>
        <dbReference type="Proteomes" id="UP000308652"/>
    </source>
</evidence>
<sequence>MRTGTTSPNSNGASDADDFLFTPPAPPTPTYNPSANGYSPAFASSNAPYTAFPNSPFSPNTPGYPASPYSPNPTSPVSPVMSTMPMQPMPASVMSPDEMLRAYAERKKAAAAGGVIGGKPEISYPMPIATNGARPLFGATGTVSPNNTGNGASGHQTTGSVGVGSYGGAMYAIGDGEDAYGGTTR</sequence>